<organism evidence="8 9">
    <name type="scientific">Candidatus Thiodiazotropha taylori</name>
    <dbReference type="NCBI Taxonomy" id="2792791"/>
    <lineage>
        <taxon>Bacteria</taxon>
        <taxon>Pseudomonadati</taxon>
        <taxon>Pseudomonadota</taxon>
        <taxon>Gammaproteobacteria</taxon>
        <taxon>Chromatiales</taxon>
        <taxon>Sedimenticolaceae</taxon>
        <taxon>Candidatus Thiodiazotropha</taxon>
    </lineage>
</organism>
<comment type="function">
    <text evidence="1">Catalyzes the formation of 4-(hydroxymethyl)-2-furancarboxaldehyde phosphate (4-HFC-P) from two molecules of glyceraldehyde-3-P (GA-3-P).</text>
</comment>
<dbReference type="PIRSF" id="PIRSF015957">
    <property type="entry name" value="UCP015957"/>
    <property type="match status" value="1"/>
</dbReference>
<keyword evidence="3" id="KW-0456">Lyase</keyword>
<dbReference type="GO" id="GO:0016829">
    <property type="term" value="F:lyase activity"/>
    <property type="evidence" value="ECO:0007669"/>
    <property type="project" value="UniProtKB-KW"/>
</dbReference>
<name>A0A9E4T7D2_9GAMM</name>
<dbReference type="EC" id="4.2.3.153" evidence="2"/>
<accession>A0A9E4T7D2</accession>
<evidence type="ECO:0000256" key="7">
    <source>
        <dbReference type="PIRSR" id="PIRSR015957-1"/>
    </source>
</evidence>
<sequence length="241" mass="26280">MTRMLASVVDQRELVLALEAEVDIIDLKNPHDGALGALPIETISELVIQCAGRRPVSATVGDLPADPPRIAEAIERTAATGVDYVKIGFFSGDRLTECLQASQKLASNHRLIAVLFADLESPTDRLCDFAAAGFHGVMLDTATKGAGGLLHHMDQQQLREFIEEAKSLHLLTGLAGSLRTEDIPQLLPLMPDYLGFRGALCDLAERTARILPHHLREIRTTVVMPASYKRRSGIQELPHGH</sequence>
<evidence type="ECO:0000256" key="2">
    <source>
        <dbReference type="ARBA" id="ARBA00012553"/>
    </source>
</evidence>
<evidence type="ECO:0000256" key="3">
    <source>
        <dbReference type="ARBA" id="ARBA00023239"/>
    </source>
</evidence>
<feature type="active site" description="Schiff-base intermediate with substrate" evidence="7">
    <location>
        <position position="28"/>
    </location>
</feature>
<evidence type="ECO:0000256" key="5">
    <source>
        <dbReference type="ARBA" id="ARBA00032523"/>
    </source>
</evidence>
<keyword evidence="4" id="KW-0704">Schiff base</keyword>
<evidence type="ECO:0000256" key="1">
    <source>
        <dbReference type="ARBA" id="ARBA00003810"/>
    </source>
</evidence>
<reference evidence="8" key="1">
    <citation type="journal article" date="2021" name="Proc. Natl. Acad. Sci. U.S.A.">
        <title>Global biogeography of chemosynthetic symbionts reveals both localized and globally distributed symbiont groups. .</title>
        <authorList>
            <person name="Osvatic J.T."/>
            <person name="Wilkins L.G.E."/>
            <person name="Leibrecht L."/>
            <person name="Leray M."/>
            <person name="Zauner S."/>
            <person name="Polzin J."/>
            <person name="Camacho Y."/>
            <person name="Gros O."/>
            <person name="van Gils J.A."/>
            <person name="Eisen J.A."/>
            <person name="Petersen J.M."/>
            <person name="Yuen B."/>
        </authorList>
    </citation>
    <scope>NUCLEOTIDE SEQUENCE</scope>
    <source>
        <strain evidence="8">MAGclacostrist064TRANS</strain>
    </source>
</reference>
<protein>
    <recommendedName>
        <fullName evidence="2">(5-formylfuran-3-yl)methyl phosphate synthase</fullName>
        <ecNumber evidence="2">4.2.3.153</ecNumber>
    </recommendedName>
    <alternativeName>
        <fullName evidence="5">4-(hydroxymethyl)-2-furancarboxaldehyde-phosphate synthase</fullName>
    </alternativeName>
</protein>
<evidence type="ECO:0000313" key="9">
    <source>
        <dbReference type="Proteomes" id="UP000886667"/>
    </source>
</evidence>
<evidence type="ECO:0000256" key="4">
    <source>
        <dbReference type="ARBA" id="ARBA00023270"/>
    </source>
</evidence>
<proteinExistence type="predicted"/>
<comment type="caution">
    <text evidence="8">The sequence shown here is derived from an EMBL/GenBank/DDBJ whole genome shotgun (WGS) entry which is preliminary data.</text>
</comment>
<gene>
    <name evidence="8" type="ORF">JAZ07_21555</name>
</gene>
<feature type="active site" description="Proton acceptor" evidence="7">
    <location>
        <position position="86"/>
    </location>
</feature>
<dbReference type="AlphaFoldDB" id="A0A9E4T7D2"/>
<dbReference type="InterPro" id="IPR007565">
    <property type="entry name" value="4HFCP_synth"/>
</dbReference>
<dbReference type="Pfam" id="PF04476">
    <property type="entry name" value="4HFCP_synth"/>
    <property type="match status" value="1"/>
</dbReference>
<evidence type="ECO:0000313" key="8">
    <source>
        <dbReference type="EMBL" id="MCG7948933.1"/>
    </source>
</evidence>
<comment type="catalytic activity">
    <reaction evidence="6">
        <text>2 D-glyceraldehyde 3-phosphate = 4-(hydroxymethyl)-2-furancarboxaldehyde phosphate + phosphate + 2 H2O</text>
        <dbReference type="Rhea" id="RHEA:43536"/>
        <dbReference type="ChEBI" id="CHEBI:15377"/>
        <dbReference type="ChEBI" id="CHEBI:43474"/>
        <dbReference type="ChEBI" id="CHEBI:59776"/>
        <dbReference type="ChEBI" id="CHEBI:83407"/>
        <dbReference type="EC" id="4.2.3.153"/>
    </reaction>
</comment>
<dbReference type="Gene3D" id="3.20.20.140">
    <property type="entry name" value="Metal-dependent hydrolases"/>
    <property type="match status" value="1"/>
</dbReference>
<dbReference type="EMBL" id="JAEPCM010000819">
    <property type="protein sequence ID" value="MCG7948933.1"/>
    <property type="molecule type" value="Genomic_DNA"/>
</dbReference>
<evidence type="ECO:0000256" key="6">
    <source>
        <dbReference type="ARBA" id="ARBA00047628"/>
    </source>
</evidence>
<dbReference type="Proteomes" id="UP000886667">
    <property type="component" value="Unassembled WGS sequence"/>
</dbReference>